<dbReference type="EMBL" id="CP154795">
    <property type="protein sequence ID" value="XAN07929.1"/>
    <property type="molecule type" value="Genomic_DNA"/>
</dbReference>
<dbReference type="Gene3D" id="3.40.50.10900">
    <property type="entry name" value="PAC-like subunit"/>
    <property type="match status" value="1"/>
</dbReference>
<evidence type="ECO:0000313" key="1">
    <source>
        <dbReference type="EMBL" id="XAN07929.1"/>
    </source>
</evidence>
<name>A0ABZ3FS54_9ACTN</name>
<dbReference type="Proteomes" id="UP001442841">
    <property type="component" value="Chromosome"/>
</dbReference>
<protein>
    <submittedName>
        <fullName evidence="1">PAC2 family protein</fullName>
    </submittedName>
</protein>
<proteinExistence type="predicted"/>
<organism evidence="1 2">
    <name type="scientific">Ammonicoccus fulvus</name>
    <dbReference type="NCBI Taxonomy" id="3138240"/>
    <lineage>
        <taxon>Bacteria</taxon>
        <taxon>Bacillati</taxon>
        <taxon>Actinomycetota</taxon>
        <taxon>Actinomycetes</taxon>
        <taxon>Propionibacteriales</taxon>
        <taxon>Propionibacteriaceae</taxon>
        <taxon>Ammonicoccus</taxon>
    </lineage>
</organism>
<dbReference type="InterPro" id="IPR008492">
    <property type="entry name" value="Rv2714-like"/>
</dbReference>
<dbReference type="InterPro" id="IPR038389">
    <property type="entry name" value="PSMG2_sf"/>
</dbReference>
<gene>
    <name evidence="1" type="ORF">AADG42_11625</name>
</gene>
<dbReference type="PIRSF" id="PIRSF028754">
    <property type="entry name" value="UCP028754"/>
    <property type="match status" value="1"/>
</dbReference>
<dbReference type="SUPFAM" id="SSF159659">
    <property type="entry name" value="Cgl1923-like"/>
    <property type="match status" value="1"/>
</dbReference>
<reference evidence="1 2" key="1">
    <citation type="submission" date="2024-04" db="EMBL/GenBank/DDBJ databases">
        <title>Isolation of an actinomycete strain from pig manure.</title>
        <authorList>
            <person name="Gong T."/>
            <person name="Yu Z."/>
            <person name="An M."/>
            <person name="Wei C."/>
            <person name="Yang W."/>
            <person name="Liu L."/>
        </authorList>
    </citation>
    <scope>NUCLEOTIDE SEQUENCE [LARGE SCALE GENOMIC DNA]</scope>
    <source>
        <strain evidence="1 2">ZF39</strain>
    </source>
</reference>
<dbReference type="Pfam" id="PF09754">
    <property type="entry name" value="PAC2"/>
    <property type="match status" value="1"/>
</dbReference>
<evidence type="ECO:0000313" key="2">
    <source>
        <dbReference type="Proteomes" id="UP001442841"/>
    </source>
</evidence>
<dbReference type="Gene3D" id="1.10.287.100">
    <property type="match status" value="1"/>
</dbReference>
<sequence>MLDPRLLYTFNPALWEQMRDRRPVLIHLLHGYVDAGQVSRTIADHILATCPSQLLVEFDHDQLHDYRSRRPMMVFDTDQWKSAEKFVLAMHLVTAPGGEQFVLLSGPEPDTQWERATAAIVGLAQRLDVRLAVTSHGIPTGVPHTRPSLITEYASRPDLIRSENPVWVGRIEIPGGFGAYLELHLGQGGVDALGLAVNVPHYLSQAPFYQAAIAGLNRINEGTGLALPLGDLPEKAETNLHEIGSEVATSEEVQQVVEQFERQYDQAQSDGPLPSAEEIGAELERFLAEQDRKDDDK</sequence>
<accession>A0ABZ3FS54</accession>
<dbReference type="InterPro" id="IPR019151">
    <property type="entry name" value="Proteasome_assmbl_chaperone_2"/>
</dbReference>
<dbReference type="RefSeq" id="WP_425309386.1">
    <property type="nucleotide sequence ID" value="NZ_CP154795.1"/>
</dbReference>
<keyword evidence="2" id="KW-1185">Reference proteome</keyword>